<evidence type="ECO:0000259" key="2">
    <source>
        <dbReference type="Pfam" id="PF21814"/>
    </source>
</evidence>
<dbReference type="Pfam" id="PF21814">
    <property type="entry name" value="DUF6883"/>
    <property type="match status" value="1"/>
</dbReference>
<name>A0ABW2I3J8_9ACTN</name>
<feature type="compositionally biased region" description="Gly residues" evidence="1">
    <location>
        <begin position="256"/>
        <end position="276"/>
    </location>
</feature>
<dbReference type="Proteomes" id="UP001596548">
    <property type="component" value="Unassembled WGS sequence"/>
</dbReference>
<dbReference type="RefSeq" id="WP_378976719.1">
    <property type="nucleotide sequence ID" value="NZ_JBHTBJ010000050.1"/>
</dbReference>
<gene>
    <name evidence="4" type="ORF">ACFQS1_36075</name>
</gene>
<reference evidence="5" key="1">
    <citation type="journal article" date="2019" name="Int. J. Syst. Evol. Microbiol.">
        <title>The Global Catalogue of Microorganisms (GCM) 10K type strain sequencing project: providing services to taxonomists for standard genome sequencing and annotation.</title>
        <authorList>
            <consortium name="The Broad Institute Genomics Platform"/>
            <consortium name="The Broad Institute Genome Sequencing Center for Infectious Disease"/>
            <person name="Wu L."/>
            <person name="Ma J."/>
        </authorList>
    </citation>
    <scope>NUCLEOTIDE SEQUENCE [LARGE SCALE GENOMIC DNA]</scope>
    <source>
        <strain evidence="5">XZYJT-10</strain>
    </source>
</reference>
<accession>A0ABW2I3J8</accession>
<proteinExistence type="predicted"/>
<sequence>MTRTANPLVAPAAADSPRPWAGVWIAEDIEQIATGVSNGDWVSGGLGMAGAGLDGLALVSDPVGALLQYGVAWLIEHVKPLSEALDWLAGDPAQIAAHAQTWRNVAAALTADADALARAVRWDTTEWTGSAGDAYRGWVSERERSLRALSQAADTMAAMTDGAGMLIGTVRLMVRDAVATVVSRLITYAVELIASLGGAGPWVVEQATTLCASWAAKIAGWLRDLIASIRNLVARGDLLGRAVEALKKWFVERRAAGGGEGGRPPEDGGGSPGGARSGVPEPPSFQEPEIDPGKITGYAMNPEHPVGRNKYRVINSTTGLGPEDAASVEQQIRDGVRAGVPIAGRADEYGQRWNVDVPLTGPSGSMVVRTAWIVDAGETTPRLVTISFPKG</sequence>
<keyword evidence="5" id="KW-1185">Reference proteome</keyword>
<evidence type="ECO:0000313" key="5">
    <source>
        <dbReference type="Proteomes" id="UP001596548"/>
    </source>
</evidence>
<organism evidence="4 5">
    <name type="scientific">Paractinoplanes rhizophilus</name>
    <dbReference type="NCBI Taxonomy" id="1416877"/>
    <lineage>
        <taxon>Bacteria</taxon>
        <taxon>Bacillati</taxon>
        <taxon>Actinomycetota</taxon>
        <taxon>Actinomycetes</taxon>
        <taxon>Micromonosporales</taxon>
        <taxon>Micromonosporaceae</taxon>
        <taxon>Paractinoplanes</taxon>
    </lineage>
</organism>
<protein>
    <submittedName>
        <fullName evidence="4">DUF6883 domain-containing protein</fullName>
    </submittedName>
</protein>
<dbReference type="SUPFAM" id="SSF140453">
    <property type="entry name" value="EsxAB dimer-like"/>
    <property type="match status" value="1"/>
</dbReference>
<dbReference type="InterPro" id="IPR036689">
    <property type="entry name" value="ESAT-6-like_sf"/>
</dbReference>
<dbReference type="InterPro" id="IPR057746">
    <property type="entry name" value="CpnT-like_N"/>
</dbReference>
<evidence type="ECO:0000259" key="3">
    <source>
        <dbReference type="Pfam" id="PF25547"/>
    </source>
</evidence>
<evidence type="ECO:0000313" key="4">
    <source>
        <dbReference type="EMBL" id="MFC7279413.1"/>
    </source>
</evidence>
<dbReference type="InterPro" id="IPR049250">
    <property type="entry name" value="DUF6883"/>
</dbReference>
<dbReference type="EMBL" id="JBHTBJ010000050">
    <property type="protein sequence ID" value="MFC7279413.1"/>
    <property type="molecule type" value="Genomic_DNA"/>
</dbReference>
<comment type="caution">
    <text evidence="4">The sequence shown here is derived from an EMBL/GenBank/DDBJ whole genome shotgun (WGS) entry which is preliminary data.</text>
</comment>
<feature type="region of interest" description="Disordered" evidence="1">
    <location>
        <begin position="255"/>
        <end position="304"/>
    </location>
</feature>
<feature type="domain" description="DUF6883" evidence="2">
    <location>
        <begin position="289"/>
        <end position="386"/>
    </location>
</feature>
<dbReference type="Pfam" id="PF25547">
    <property type="entry name" value="WXG100_2"/>
    <property type="match status" value="1"/>
</dbReference>
<feature type="domain" description="Outer membrane channel protein CpnT-like N-terminal" evidence="3">
    <location>
        <begin position="72"/>
        <end position="203"/>
    </location>
</feature>
<evidence type="ECO:0000256" key="1">
    <source>
        <dbReference type="SAM" id="MobiDB-lite"/>
    </source>
</evidence>